<sequence>MASPRVNAINISVHTGEIFPEPSVPSVHQRAPGQPAMRHLITSIRGHGRCEANSGKVHRSR</sequence>
<dbReference type="Proteomes" id="UP000054485">
    <property type="component" value="Unassembled WGS sequence"/>
</dbReference>
<accession>A0A0C9ZWH4</accession>
<evidence type="ECO:0000313" key="2">
    <source>
        <dbReference type="Proteomes" id="UP000054485"/>
    </source>
</evidence>
<dbReference type="EMBL" id="KN835871">
    <property type="protein sequence ID" value="KIK33776.1"/>
    <property type="molecule type" value="Genomic_DNA"/>
</dbReference>
<protein>
    <submittedName>
        <fullName evidence="1">Uncharacterized protein</fullName>
    </submittedName>
</protein>
<name>A0A0C9ZWH4_9AGAM</name>
<keyword evidence="2" id="KW-1185">Reference proteome</keyword>
<dbReference type="InParanoid" id="A0A0C9ZWH4"/>
<dbReference type="HOGENOM" id="CLU_2924284_0_0_1"/>
<reference evidence="1 2" key="1">
    <citation type="submission" date="2014-04" db="EMBL/GenBank/DDBJ databases">
        <authorList>
            <consortium name="DOE Joint Genome Institute"/>
            <person name="Kuo A."/>
            <person name="Ruytinx J."/>
            <person name="Rineau F."/>
            <person name="Colpaert J."/>
            <person name="Kohler A."/>
            <person name="Nagy L.G."/>
            <person name="Floudas D."/>
            <person name="Copeland A."/>
            <person name="Barry K.W."/>
            <person name="Cichocki N."/>
            <person name="Veneault-Fourrey C."/>
            <person name="LaButti K."/>
            <person name="Lindquist E.A."/>
            <person name="Lipzen A."/>
            <person name="Lundell T."/>
            <person name="Morin E."/>
            <person name="Murat C."/>
            <person name="Sun H."/>
            <person name="Tunlid A."/>
            <person name="Henrissat B."/>
            <person name="Grigoriev I.V."/>
            <person name="Hibbett D.S."/>
            <person name="Martin F."/>
            <person name="Nordberg H.P."/>
            <person name="Cantor M.N."/>
            <person name="Hua S.X."/>
        </authorList>
    </citation>
    <scope>NUCLEOTIDE SEQUENCE [LARGE SCALE GENOMIC DNA]</scope>
    <source>
        <strain evidence="1 2">UH-Slu-Lm8-n1</strain>
    </source>
</reference>
<proteinExistence type="predicted"/>
<gene>
    <name evidence="1" type="ORF">CY34DRAFT_813376</name>
</gene>
<reference evidence="2" key="2">
    <citation type="submission" date="2015-01" db="EMBL/GenBank/DDBJ databases">
        <title>Evolutionary Origins and Diversification of the Mycorrhizal Mutualists.</title>
        <authorList>
            <consortium name="DOE Joint Genome Institute"/>
            <consortium name="Mycorrhizal Genomics Consortium"/>
            <person name="Kohler A."/>
            <person name="Kuo A."/>
            <person name="Nagy L.G."/>
            <person name="Floudas D."/>
            <person name="Copeland A."/>
            <person name="Barry K.W."/>
            <person name="Cichocki N."/>
            <person name="Veneault-Fourrey C."/>
            <person name="LaButti K."/>
            <person name="Lindquist E.A."/>
            <person name="Lipzen A."/>
            <person name="Lundell T."/>
            <person name="Morin E."/>
            <person name="Murat C."/>
            <person name="Riley R."/>
            <person name="Ohm R."/>
            <person name="Sun H."/>
            <person name="Tunlid A."/>
            <person name="Henrissat B."/>
            <person name="Grigoriev I.V."/>
            <person name="Hibbett D.S."/>
            <person name="Martin F."/>
        </authorList>
    </citation>
    <scope>NUCLEOTIDE SEQUENCE [LARGE SCALE GENOMIC DNA]</scope>
    <source>
        <strain evidence="2">UH-Slu-Lm8-n1</strain>
    </source>
</reference>
<organism evidence="1 2">
    <name type="scientific">Suillus luteus UH-Slu-Lm8-n1</name>
    <dbReference type="NCBI Taxonomy" id="930992"/>
    <lineage>
        <taxon>Eukaryota</taxon>
        <taxon>Fungi</taxon>
        <taxon>Dikarya</taxon>
        <taxon>Basidiomycota</taxon>
        <taxon>Agaricomycotina</taxon>
        <taxon>Agaricomycetes</taxon>
        <taxon>Agaricomycetidae</taxon>
        <taxon>Boletales</taxon>
        <taxon>Suillineae</taxon>
        <taxon>Suillaceae</taxon>
        <taxon>Suillus</taxon>
    </lineage>
</organism>
<dbReference type="AlphaFoldDB" id="A0A0C9ZWH4"/>
<evidence type="ECO:0000313" key="1">
    <source>
        <dbReference type="EMBL" id="KIK33776.1"/>
    </source>
</evidence>